<evidence type="ECO:0008006" key="4">
    <source>
        <dbReference type="Google" id="ProtNLM"/>
    </source>
</evidence>
<sequence>MASGASIPHLMRVHFAGVGHPDARLSPLTLDFHRRDDQDTPETLDSIIWAENGVGKSSIRALLFSLLHPSINDVMRSANGPLDNRRYELYFGAKDSGYVITEWSMPPAQQQTLVGMDEEPATLIIGFCAHWPHGQQSSLGDLERHYFMFTPSGPINFNTLPIRGLAAGSEPAAHAKEFMEWFKAEAKPLNGRHTSVHREWSNWLAEVGLDPMIFSYQLRMNGGQGGILGLFKNRINTPTDFVHFFLETVMKPDTAVDVIEVLNEKRRHIEKQPQWEAECTFVDEALPLLTLLNEEKVAFQTAETDLLADRQRTGAIIAGLTQSAAAIKEKLAQIEIERDEFAAQLQELQEQFVILQDYRSWLRLHECKQRLAQCEKDLELKRAEHKKVRAELRLLRAAGEYEVWRVKQDECKAIEEELAKRRDSNLDVEKELRDAGTMYAQVLNREIKKAENELEQAKISLEAARGELAANQEAFNNAKADLAQVNEQVRNINLQMQKREKALQRLILSKAVGAEEQPREALTRLKTRVREISGDTAGEREQRDHFQMERAELDEQGRERIAAMTRLQGEKAQLEKRFDSDSQRKNHLETDRDLRLLLEQESIDLGEADLVARTAEGIARAEQEQFRLNRILSEERETLEALEQSSSRLYPPPKEVANLLRSLREDLGVPAFLAFESLDERFPEDPEQAAKLCAQDPARYSGIMVRTAEALEQIRAQQDKIQKPAFPVQVSLAEAPAAASPSDAVVLRPGHHAAYNRNVAESMIEPLRRDIKAKEIRITETSQMVDRLKRTKDRLATFLEDYPDGTLRALAEQIDSHQTLLQTMEHEQAQEKEKAAFFAAEIERLSESIQAADKERNQCDAALSRLRDFIEDHELHYEELVEELKQARARCHDLEDENLRLEAVLEEQQLAVAQRQEAVFNRNAALEHRQEKLDAVAFTGGTLADISQTTLVGAEQGYRLSLDRFNQVNEKDETLRARLEEKQAMAKQQETRYRQLLEGGTEKDILAVLQVGPVGERLQDAEQAEQNAGKAVGAAEGALAAARNDLREAPTFDNDYTVPGGERMPATVEETHARRHELAAELERLQERIDSTKMQLEHVREDTRELADSRAYRVQKCEELARHIPEFTETPAEPLPDDMRDLEDLLEGFWDDYRTHRHRYSRTKISLDGRLDDLRDLAGDTRFQDFPNDKREILKVRESLLNLTEDIIKEFTIFRNVIATSLRMSEESVDAIVTRMDAAVSDALQIINMAKVASTLPDAMEGWAGRAFLKMETLGSISDTLEGRRPIYQRVIQEVLKAGKPIRGLDLVKRALDALVGERGYRVVIMKPSYNLKTNYFPITDVKGWSDGEKITSVILLYCTMVQLRAASTGAAGDEASEGRIASNGMLFLDNPFGEANSMTFVKMQLSMARALNIQLVYTASGNHKHLMARFPRVLRLSQETGQNTNKTFVKATEVSNELRANVSVTQVTAASFGRRGKSIAVTGGVD</sequence>
<dbReference type="Proteomes" id="UP000664417">
    <property type="component" value="Unassembled WGS sequence"/>
</dbReference>
<feature type="coiled-coil region" evidence="1">
    <location>
        <begin position="807"/>
        <end position="911"/>
    </location>
</feature>
<feature type="coiled-coil region" evidence="1">
    <location>
        <begin position="317"/>
        <end position="400"/>
    </location>
</feature>
<evidence type="ECO:0000313" key="2">
    <source>
        <dbReference type="EMBL" id="MBO1318899.1"/>
    </source>
</evidence>
<proteinExistence type="predicted"/>
<reference evidence="2" key="1">
    <citation type="submission" date="2021-03" db="EMBL/GenBank/DDBJ databases">
        <authorList>
            <person name="Wang G."/>
        </authorList>
    </citation>
    <scope>NUCLEOTIDE SEQUENCE</scope>
    <source>
        <strain evidence="2">KCTC 12899</strain>
    </source>
</reference>
<organism evidence="2 3">
    <name type="scientific">Acanthopleuribacter pedis</name>
    <dbReference type="NCBI Taxonomy" id="442870"/>
    <lineage>
        <taxon>Bacteria</taxon>
        <taxon>Pseudomonadati</taxon>
        <taxon>Acidobacteriota</taxon>
        <taxon>Holophagae</taxon>
        <taxon>Acanthopleuribacterales</taxon>
        <taxon>Acanthopleuribacteraceae</taxon>
        <taxon>Acanthopleuribacter</taxon>
    </lineage>
</organism>
<keyword evidence="3" id="KW-1185">Reference proteome</keyword>
<dbReference type="RefSeq" id="WP_207858717.1">
    <property type="nucleotide sequence ID" value="NZ_JAFREP010000007.1"/>
</dbReference>
<gene>
    <name evidence="2" type="ORF">J3U88_10545</name>
</gene>
<protein>
    <recommendedName>
        <fullName evidence="4">Chromosome segregation ATPase</fullName>
    </recommendedName>
</protein>
<feature type="coiled-coil region" evidence="1">
    <location>
        <begin position="1068"/>
        <end position="1102"/>
    </location>
</feature>
<dbReference type="EMBL" id="JAFREP010000007">
    <property type="protein sequence ID" value="MBO1318899.1"/>
    <property type="molecule type" value="Genomic_DNA"/>
</dbReference>
<evidence type="ECO:0000256" key="1">
    <source>
        <dbReference type="SAM" id="Coils"/>
    </source>
</evidence>
<evidence type="ECO:0000313" key="3">
    <source>
        <dbReference type="Proteomes" id="UP000664417"/>
    </source>
</evidence>
<feature type="coiled-coil region" evidence="1">
    <location>
        <begin position="440"/>
        <end position="502"/>
    </location>
</feature>
<feature type="coiled-coil region" evidence="1">
    <location>
        <begin position="962"/>
        <end position="999"/>
    </location>
</feature>
<comment type="caution">
    <text evidence="2">The sequence shown here is derived from an EMBL/GenBank/DDBJ whole genome shotgun (WGS) entry which is preliminary data.</text>
</comment>
<name>A0A8J7U3L9_9BACT</name>
<keyword evidence="1" id="KW-0175">Coiled coil</keyword>
<accession>A0A8J7U3L9</accession>